<keyword evidence="3 7" id="KW-0808">Transferase</keyword>
<evidence type="ECO:0000256" key="3">
    <source>
        <dbReference type="ARBA" id="ARBA00022679"/>
    </source>
</evidence>
<organism evidence="10 11">
    <name type="scientific">Actinotalea fermentans</name>
    <dbReference type="NCBI Taxonomy" id="43671"/>
    <lineage>
        <taxon>Bacteria</taxon>
        <taxon>Bacillati</taxon>
        <taxon>Actinomycetota</taxon>
        <taxon>Actinomycetes</taxon>
        <taxon>Micrococcales</taxon>
        <taxon>Cellulomonadaceae</taxon>
        <taxon>Actinotalea</taxon>
    </lineage>
</organism>
<evidence type="ECO:0000259" key="9">
    <source>
        <dbReference type="Pfam" id="PF02803"/>
    </source>
</evidence>
<feature type="active site" description="Acyl-thioester intermediate" evidence="6">
    <location>
        <position position="91"/>
    </location>
</feature>
<gene>
    <name evidence="10" type="ORF">AFE02nite_18590</name>
</gene>
<dbReference type="PIRSF" id="PIRSF000429">
    <property type="entry name" value="Ac-CoA_Ac_transf"/>
    <property type="match status" value="1"/>
</dbReference>
<evidence type="ECO:0000259" key="8">
    <source>
        <dbReference type="Pfam" id="PF00108"/>
    </source>
</evidence>
<evidence type="ECO:0000256" key="1">
    <source>
        <dbReference type="ARBA" id="ARBA00010982"/>
    </source>
</evidence>
<dbReference type="EC" id="2.3.1.9" evidence="2"/>
<dbReference type="Gene3D" id="3.40.47.10">
    <property type="match status" value="2"/>
</dbReference>
<evidence type="ECO:0000256" key="2">
    <source>
        <dbReference type="ARBA" id="ARBA00012705"/>
    </source>
</evidence>
<feature type="active site" description="Proton acceptor" evidence="6">
    <location>
        <position position="351"/>
    </location>
</feature>
<protein>
    <recommendedName>
        <fullName evidence="5">Probable acetyl-CoA acetyltransferase</fullName>
        <ecNumber evidence="2">2.3.1.9</ecNumber>
    </recommendedName>
</protein>
<dbReference type="InterPro" id="IPR016039">
    <property type="entry name" value="Thiolase-like"/>
</dbReference>
<evidence type="ECO:0000256" key="7">
    <source>
        <dbReference type="RuleBase" id="RU003557"/>
    </source>
</evidence>
<keyword evidence="4 7" id="KW-0012">Acyltransferase</keyword>
<evidence type="ECO:0000256" key="4">
    <source>
        <dbReference type="ARBA" id="ARBA00023315"/>
    </source>
</evidence>
<feature type="domain" description="Thiolase N-terminal" evidence="8">
    <location>
        <begin position="16"/>
        <end position="263"/>
    </location>
</feature>
<dbReference type="Proteomes" id="UP000321484">
    <property type="component" value="Unassembled WGS sequence"/>
</dbReference>
<dbReference type="OrthoDB" id="1402717at2"/>
<dbReference type="CDD" id="cd00751">
    <property type="entry name" value="thiolase"/>
    <property type="match status" value="1"/>
</dbReference>
<dbReference type="PANTHER" id="PTHR18919:SF107">
    <property type="entry name" value="ACETYL-COA ACETYLTRANSFERASE, CYTOSOLIC"/>
    <property type="match status" value="1"/>
</dbReference>
<dbReference type="InterPro" id="IPR002155">
    <property type="entry name" value="Thiolase"/>
</dbReference>
<dbReference type="AlphaFoldDB" id="A0A511YY37"/>
<dbReference type="Pfam" id="PF00108">
    <property type="entry name" value="Thiolase_N"/>
    <property type="match status" value="1"/>
</dbReference>
<evidence type="ECO:0000313" key="10">
    <source>
        <dbReference type="EMBL" id="GEN80125.1"/>
    </source>
</evidence>
<proteinExistence type="inferred from homology"/>
<dbReference type="EMBL" id="BJYK01000005">
    <property type="protein sequence ID" value="GEN80125.1"/>
    <property type="molecule type" value="Genomic_DNA"/>
</dbReference>
<dbReference type="PANTHER" id="PTHR18919">
    <property type="entry name" value="ACETYL-COA C-ACYLTRANSFERASE"/>
    <property type="match status" value="1"/>
</dbReference>
<keyword evidence="11" id="KW-1185">Reference proteome</keyword>
<comment type="similarity">
    <text evidence="1 7">Belongs to the thiolase-like superfamily. Thiolase family.</text>
</comment>
<evidence type="ECO:0000313" key="11">
    <source>
        <dbReference type="Proteomes" id="UP000321484"/>
    </source>
</evidence>
<evidence type="ECO:0000256" key="6">
    <source>
        <dbReference type="PIRSR" id="PIRSR000429-1"/>
    </source>
</evidence>
<feature type="domain" description="Thiolase C-terminal" evidence="9">
    <location>
        <begin position="278"/>
        <end position="393"/>
    </location>
</feature>
<reference evidence="10 11" key="1">
    <citation type="submission" date="2019-07" db="EMBL/GenBank/DDBJ databases">
        <title>Whole genome shotgun sequence of Actinotalea fermentans NBRC 105374.</title>
        <authorList>
            <person name="Hosoyama A."/>
            <person name="Uohara A."/>
            <person name="Ohji S."/>
            <person name="Ichikawa N."/>
        </authorList>
    </citation>
    <scope>NUCLEOTIDE SEQUENCE [LARGE SCALE GENOMIC DNA]</scope>
    <source>
        <strain evidence="10 11">NBRC 105374</strain>
    </source>
</reference>
<name>A0A511YY37_9CELL</name>
<feature type="active site" description="Proton acceptor" evidence="6">
    <location>
        <position position="381"/>
    </location>
</feature>
<comment type="caution">
    <text evidence="10">The sequence shown here is derived from an EMBL/GenBank/DDBJ whole genome shotgun (WGS) entry which is preliminary data.</text>
</comment>
<evidence type="ECO:0000256" key="5">
    <source>
        <dbReference type="ARBA" id="ARBA00040529"/>
    </source>
</evidence>
<dbReference type="GO" id="GO:0003985">
    <property type="term" value="F:acetyl-CoA C-acetyltransferase activity"/>
    <property type="evidence" value="ECO:0007669"/>
    <property type="project" value="UniProtKB-EC"/>
</dbReference>
<accession>A0A511YY37</accession>
<dbReference type="SUPFAM" id="SSF53901">
    <property type="entry name" value="Thiolase-like"/>
    <property type="match status" value="1"/>
</dbReference>
<dbReference type="InterPro" id="IPR020616">
    <property type="entry name" value="Thiolase_N"/>
</dbReference>
<dbReference type="InterPro" id="IPR020617">
    <property type="entry name" value="Thiolase_C"/>
</dbReference>
<dbReference type="RefSeq" id="WP_034247008.1">
    <property type="nucleotide sequence ID" value="NZ_BJYK01000005.1"/>
</dbReference>
<sequence length="396" mass="41637">MRFTQAYIPFGMSWTSPFAKWQGPLAELNSLDMAVDVTGRALADRGLAPEDITQWTLGCTVPQQYGFYGVTGISRRLGAGDHGGPWLSRACATSAVVVEHLATQVELGAHATTIGVITDRTSNGPLMLWSSAQGAGGAPVAEHWVLDPMKLDPTTGQSMNDTAENTAADGGYSRQQVDDVALMRYEQYLTSLADDRAIQREYMVPVRIPRRKGEDWLEADHGVFPTTAEGLARLAPVKPGGVVTYGAQTHPADGCAGVVVANEGRARELGRGGVTAQVLATGFGRAAPAYMPKAPVAAARRALADAGVDIADVDVVTTHNPFAVNDLWFADQTGYPLERMNPYGSSLVYGHPQGPTGARAITELVHALHARGGGLGLFTGCAAGDSAGAVVVRVDG</sequence>
<dbReference type="Pfam" id="PF02803">
    <property type="entry name" value="Thiolase_C"/>
    <property type="match status" value="1"/>
</dbReference>